<keyword evidence="2" id="KW-1185">Reference proteome</keyword>
<protein>
    <recommendedName>
        <fullName evidence="3">Reverse transcriptase</fullName>
    </recommendedName>
</protein>
<dbReference type="AlphaFoldDB" id="A0AAD8PCG6"/>
<proteinExistence type="predicted"/>
<sequence>MLKCKNNKKMIASVMRTNGEVLEGDAMINEFVTFYESFLGGVHAQPSLPGTDIFARRLDANLSLGMVVPRRCKICSLYYGGFEEVWNGILNILPFEEGKLPVKYLGVPLISSRLNHLQCRELTDRMDKRLSSWDNKFLSFAGRLQLVRSVLSSMHIFWAAAFLIPSYTAKEIEVKLRRFLWGAKQERKVNAKVAWKKVCLPVLEGGEGRMG</sequence>
<dbReference type="PANTHER" id="PTHR33116:SF76">
    <property type="entry name" value="DUF4283 DOMAIN-CONTAINING PROTEIN"/>
    <property type="match status" value="1"/>
</dbReference>
<accession>A0AAD8PCG6</accession>
<name>A0AAD8PCG6_TARER</name>
<organism evidence="1 2">
    <name type="scientific">Tagetes erecta</name>
    <name type="common">African marigold</name>
    <dbReference type="NCBI Taxonomy" id="13708"/>
    <lineage>
        <taxon>Eukaryota</taxon>
        <taxon>Viridiplantae</taxon>
        <taxon>Streptophyta</taxon>
        <taxon>Embryophyta</taxon>
        <taxon>Tracheophyta</taxon>
        <taxon>Spermatophyta</taxon>
        <taxon>Magnoliopsida</taxon>
        <taxon>eudicotyledons</taxon>
        <taxon>Gunneridae</taxon>
        <taxon>Pentapetalae</taxon>
        <taxon>asterids</taxon>
        <taxon>campanulids</taxon>
        <taxon>Asterales</taxon>
        <taxon>Asteraceae</taxon>
        <taxon>Asteroideae</taxon>
        <taxon>Heliantheae alliance</taxon>
        <taxon>Tageteae</taxon>
        <taxon>Tagetes</taxon>
    </lineage>
</organism>
<evidence type="ECO:0008006" key="3">
    <source>
        <dbReference type="Google" id="ProtNLM"/>
    </source>
</evidence>
<dbReference type="PANTHER" id="PTHR33116">
    <property type="entry name" value="REVERSE TRANSCRIPTASE ZINC-BINDING DOMAIN-CONTAINING PROTEIN-RELATED-RELATED"/>
    <property type="match status" value="1"/>
</dbReference>
<dbReference type="Proteomes" id="UP001229421">
    <property type="component" value="Unassembled WGS sequence"/>
</dbReference>
<evidence type="ECO:0000313" key="1">
    <source>
        <dbReference type="EMBL" id="KAK1441017.1"/>
    </source>
</evidence>
<comment type="caution">
    <text evidence="1">The sequence shown here is derived from an EMBL/GenBank/DDBJ whole genome shotgun (WGS) entry which is preliminary data.</text>
</comment>
<dbReference type="EMBL" id="JAUHHV010000001">
    <property type="protein sequence ID" value="KAK1441017.1"/>
    <property type="molecule type" value="Genomic_DNA"/>
</dbReference>
<evidence type="ECO:0000313" key="2">
    <source>
        <dbReference type="Proteomes" id="UP001229421"/>
    </source>
</evidence>
<gene>
    <name evidence="1" type="ORF">QVD17_06853</name>
</gene>
<reference evidence="1" key="1">
    <citation type="journal article" date="2023" name="bioRxiv">
        <title>Improved chromosome-level genome assembly for marigold (Tagetes erecta).</title>
        <authorList>
            <person name="Jiang F."/>
            <person name="Yuan L."/>
            <person name="Wang S."/>
            <person name="Wang H."/>
            <person name="Xu D."/>
            <person name="Wang A."/>
            <person name="Fan W."/>
        </authorList>
    </citation>
    <scope>NUCLEOTIDE SEQUENCE</scope>
    <source>
        <strain evidence="1">WSJ</strain>
        <tissue evidence="1">Leaf</tissue>
    </source>
</reference>